<dbReference type="PANTHER" id="PTHR31885:SF6">
    <property type="entry name" value="GH04784P"/>
    <property type="match status" value="1"/>
</dbReference>
<organism evidence="12">
    <name type="scientific">Gongylonema pulchrum</name>
    <dbReference type="NCBI Taxonomy" id="637853"/>
    <lineage>
        <taxon>Eukaryota</taxon>
        <taxon>Metazoa</taxon>
        <taxon>Ecdysozoa</taxon>
        <taxon>Nematoda</taxon>
        <taxon>Chromadorea</taxon>
        <taxon>Rhabditida</taxon>
        <taxon>Spirurina</taxon>
        <taxon>Spiruromorpha</taxon>
        <taxon>Spiruroidea</taxon>
        <taxon>Gongylonematidae</taxon>
        <taxon>Gongylonema</taxon>
    </lineage>
</organism>
<dbReference type="Pfam" id="PF07947">
    <property type="entry name" value="YhhN"/>
    <property type="match status" value="1"/>
</dbReference>
<dbReference type="WBParaSite" id="GPUH_0000037201-mRNA-1">
    <property type="protein sequence ID" value="GPUH_0000037201-mRNA-1"/>
    <property type="gene ID" value="GPUH_0000037201"/>
</dbReference>
<dbReference type="InterPro" id="IPR012506">
    <property type="entry name" value="TMEM86B-like"/>
</dbReference>
<feature type="transmembrane region" description="Helical" evidence="9">
    <location>
        <begin position="53"/>
        <end position="78"/>
    </location>
</feature>
<gene>
    <name evidence="10" type="ORF">GPUH_LOCUS373</name>
</gene>
<evidence type="ECO:0000256" key="8">
    <source>
        <dbReference type="ARBA" id="ARBA00049560"/>
    </source>
</evidence>
<comment type="catalytic activity">
    <reaction evidence="7">
        <text>a 1-O-(1Z-alkenyl)-sn-glycero-3-phosphoethanolamine + H2O = a 2,3-saturated aldehyde + sn-glycero-3-phosphoethanolamine</text>
        <dbReference type="Rhea" id="RHEA:16905"/>
        <dbReference type="ChEBI" id="CHEBI:15377"/>
        <dbReference type="ChEBI" id="CHEBI:73359"/>
        <dbReference type="ChEBI" id="CHEBI:77288"/>
        <dbReference type="ChEBI" id="CHEBI:143890"/>
        <dbReference type="EC" id="3.3.2.2"/>
    </reaction>
</comment>
<keyword evidence="4 9" id="KW-1133">Transmembrane helix</keyword>
<evidence type="ECO:0000256" key="3">
    <source>
        <dbReference type="ARBA" id="ARBA00022692"/>
    </source>
</evidence>
<keyword evidence="5 9" id="KW-0472">Membrane</keyword>
<keyword evidence="11" id="KW-1185">Reference proteome</keyword>
<sequence length="120" mass="13867">MWNTGTFIIDARNTKQPEKTAKIITSHAAIPGVLFFNPRDCTTERFHRRKNNFLRFLGFVLFYLSDSALIIHYVGFAIPIAEKLILSTYFMAQYLILWGTSLSYNSQQVHSQWSSQSTVK</sequence>
<evidence type="ECO:0000256" key="9">
    <source>
        <dbReference type="SAM" id="Phobius"/>
    </source>
</evidence>
<dbReference type="OrthoDB" id="2133758at2759"/>
<proteinExistence type="inferred from homology"/>
<reference evidence="12" key="1">
    <citation type="submission" date="2016-06" db="UniProtKB">
        <authorList>
            <consortium name="WormBaseParasite"/>
        </authorList>
    </citation>
    <scope>IDENTIFICATION</scope>
</reference>
<name>A0A183CV82_9BILA</name>
<keyword evidence="3 9" id="KW-0812">Transmembrane</keyword>
<dbReference type="AlphaFoldDB" id="A0A183CV82"/>
<dbReference type="Proteomes" id="UP000271098">
    <property type="component" value="Unassembled WGS sequence"/>
</dbReference>
<evidence type="ECO:0000313" key="11">
    <source>
        <dbReference type="Proteomes" id="UP000271098"/>
    </source>
</evidence>
<evidence type="ECO:0000313" key="12">
    <source>
        <dbReference type="WBParaSite" id="GPUH_0000037201-mRNA-1"/>
    </source>
</evidence>
<comment type="similarity">
    <text evidence="2">Belongs to the TMEM86 family.</text>
</comment>
<dbReference type="GO" id="GO:0016020">
    <property type="term" value="C:membrane"/>
    <property type="evidence" value="ECO:0007669"/>
    <property type="project" value="UniProtKB-SubCell"/>
</dbReference>
<dbReference type="GO" id="GO:0047408">
    <property type="term" value="F:alkenylglycerophosphocholine hydrolase activity"/>
    <property type="evidence" value="ECO:0007669"/>
    <property type="project" value="UniProtKB-EC"/>
</dbReference>
<dbReference type="EMBL" id="UYRT01000313">
    <property type="protein sequence ID" value="VDK27973.1"/>
    <property type="molecule type" value="Genomic_DNA"/>
</dbReference>
<evidence type="ECO:0000256" key="1">
    <source>
        <dbReference type="ARBA" id="ARBA00004141"/>
    </source>
</evidence>
<accession>A0A183CV82</accession>
<dbReference type="EC" id="3.3.2.2" evidence="6"/>
<evidence type="ECO:0000256" key="4">
    <source>
        <dbReference type="ARBA" id="ARBA00022989"/>
    </source>
</evidence>
<dbReference type="PANTHER" id="PTHR31885">
    <property type="entry name" value="GH04784P"/>
    <property type="match status" value="1"/>
</dbReference>
<comment type="subcellular location">
    <subcellularLocation>
        <location evidence="1">Membrane</location>
        <topology evidence="1">Multi-pass membrane protein</topology>
    </subcellularLocation>
</comment>
<feature type="transmembrane region" description="Helical" evidence="9">
    <location>
        <begin position="84"/>
        <end position="104"/>
    </location>
</feature>
<reference evidence="10 11" key="2">
    <citation type="submission" date="2018-11" db="EMBL/GenBank/DDBJ databases">
        <authorList>
            <consortium name="Pathogen Informatics"/>
        </authorList>
    </citation>
    <scope>NUCLEOTIDE SEQUENCE [LARGE SCALE GENOMIC DNA]</scope>
</reference>
<evidence type="ECO:0000256" key="7">
    <source>
        <dbReference type="ARBA" id="ARBA00049458"/>
    </source>
</evidence>
<evidence type="ECO:0000256" key="6">
    <source>
        <dbReference type="ARBA" id="ARBA00035673"/>
    </source>
</evidence>
<evidence type="ECO:0000313" key="10">
    <source>
        <dbReference type="EMBL" id="VDK27973.1"/>
    </source>
</evidence>
<evidence type="ECO:0000256" key="5">
    <source>
        <dbReference type="ARBA" id="ARBA00023136"/>
    </source>
</evidence>
<protein>
    <recommendedName>
        <fullName evidence="6">lysoplasmalogenase</fullName>
        <ecNumber evidence="6">3.3.2.2</ecNumber>
    </recommendedName>
</protein>
<comment type="catalytic activity">
    <reaction evidence="8">
        <text>a 1-O-(1Z-alkenyl)-sn-glycero-3-phosphocholine + H2O = a 2,3-saturated aldehyde + sn-glycerol 3-phosphocholine</text>
        <dbReference type="Rhea" id="RHEA:22544"/>
        <dbReference type="ChEBI" id="CHEBI:15377"/>
        <dbReference type="ChEBI" id="CHEBI:16870"/>
        <dbReference type="ChEBI" id="CHEBI:73359"/>
        <dbReference type="ChEBI" id="CHEBI:77287"/>
        <dbReference type="EC" id="3.3.2.2"/>
    </reaction>
</comment>
<evidence type="ECO:0000256" key="2">
    <source>
        <dbReference type="ARBA" id="ARBA00007375"/>
    </source>
</evidence>